<evidence type="ECO:0000313" key="2">
    <source>
        <dbReference type="Proteomes" id="UP000092018"/>
    </source>
</evidence>
<organism evidence="1 2">
    <name type="scientific">Vibrio breoganii</name>
    <dbReference type="NCBI Taxonomy" id="553239"/>
    <lineage>
        <taxon>Bacteria</taxon>
        <taxon>Pseudomonadati</taxon>
        <taxon>Pseudomonadota</taxon>
        <taxon>Gammaproteobacteria</taxon>
        <taxon>Vibrionales</taxon>
        <taxon>Vibrionaceae</taxon>
        <taxon>Vibrio</taxon>
    </lineage>
</organism>
<accession>A0AAN0XUV7</accession>
<dbReference type="InterPro" id="IPR047879">
    <property type="entry name" value="YjiT"/>
</dbReference>
<dbReference type="RefSeq" id="WP_065210009.1">
    <property type="nucleotide sequence ID" value="NZ_CP016177.1"/>
</dbReference>
<evidence type="ECO:0000313" key="1">
    <source>
        <dbReference type="EMBL" id="ANO33132.1"/>
    </source>
</evidence>
<dbReference type="AlphaFoldDB" id="A0AAN0XUV7"/>
<name>A0AAN0XUV7_9VIBR</name>
<dbReference type="KEGG" id="vbr:A6E01_07880"/>
<gene>
    <name evidence="1" type="ORF">A6E01_07880</name>
</gene>
<proteinExistence type="predicted"/>
<dbReference type="EMBL" id="CP016177">
    <property type="protein sequence ID" value="ANO33132.1"/>
    <property type="molecule type" value="Genomic_DNA"/>
</dbReference>
<reference evidence="1 2" key="1">
    <citation type="submission" date="2016-06" db="EMBL/GenBank/DDBJ databases">
        <title>Adaptive Radiation by Waves of Gene Transfer Leads to Fine-Scale Resource Partitioning in Marine Microbes.</title>
        <authorList>
            <person name="Hehemann J.-H."/>
            <person name="Arevalo P."/>
            <person name="Datta M.S."/>
            <person name="Yu X."/>
            <person name="Corzett C."/>
            <person name="Henschel A."/>
            <person name="Preheim S.P."/>
            <person name="Timberlake S."/>
            <person name="Alm E.J."/>
            <person name="Polz M.F."/>
        </authorList>
    </citation>
    <scope>NUCLEOTIDE SEQUENCE [LARGE SCALE GENOMIC DNA]</scope>
    <source>
        <strain evidence="1 2">FF50</strain>
    </source>
</reference>
<protein>
    <submittedName>
        <fullName evidence="1">Uncharacterized protein</fullName>
    </submittedName>
</protein>
<sequence length="1121" mass="126260">MATFRQVIFSVWSSRGLKAPDGSPLYSYKLSDDELTSLQKSLIDSLKSKNLSGYVPSSMSSDWAGAFVLYASEWWRKEFSGGIWSWDPIFESLGLTGQEITAGQRNRLIAGGFRFWRRPILTNAQGNMYLGTVAVEGGLPLKLVSNPDNKLAHYFEQVIQDFGKYSLSKPNSVEIARAHDHNIAASFRNDTVYTIVGKISEALVELAERYGLDEQKDPVRYLDAVAPNWLDTLPINIDQKIARGLLERALGKAITIQRRLPNTIRLVRSLNKVFDHHAYNRDDSAESQYQWALRSELTLRPRVNAEYIQQLFAMHSMPDRFSLFAVGKKPLLIAKAFLPQNRKERFLVDIIDTVLPDDWFNEEVQLMAKDDQGNTWFAPLVGGSELDIHEPWVFTDKDNSYQLQGSGDVTLEERSALVILDATAQLPLESDILGEIARSSLVVVSLNSVGQHTFGSYCVELGGVGSQKIEYVWSGEALPYQTSPAKCFVGKPELVCLTSEGHKTRVSDAQLRWHDKSKQQWMPLATMPYGQSETAYVVNGKPKKRFRLSALPEDFDIEIKPGSNIHKGDIVISSSRLPVVAVSSEHSATIHSQASPSSNAITLELFCPEQPPAFITIELWWVDRARSISMVVPFPSRGVCLLEGQDQFVDAHSDLLIDRLNSYELYGFGLEGEIEMMFVLQASDIRGKFANSAFFSSVLPSIDALASGLALASYRDNIQALFALSEKLDAKVKFSVLHHGTELFTCNLAAYTDSLLPNREEATIEFGTETSSHQSVELLTVPLDKPDQTPLELVEISDSASSSLRVWKMPDEELQPGAWLVFNKDLSQGIRPVMWSKDLELLPEAQNGFEEASGYGKRWDRLSAFSKVASDIAYDFTRKEWKYVRTLLAFDAVPLTTFDLWRGAIKQNEFVFAMLLNANKNEIDRVWQIDRQFPFVWYALSISDAVKVCSAYHQNLLDKLGDDMADVAQTRLFKKLRELVSYFPGFAPLSDLLLSKFDDKQNKPSLAPAAYSQHIFDLRNELSQRQVDSQWPKFSAEGILASVIHKVNPEWKKVCFTDKHSFKNTIMNAPVLLALSTCGQAQLRMNPEIVHALREYRRFDEIYFDQAFALTQKMIIGLINA</sequence>
<dbReference type="Proteomes" id="UP000092018">
    <property type="component" value="Chromosome 1"/>
</dbReference>
<dbReference type="NCBIfam" id="NF038336">
    <property type="entry name" value="YjiT_fam"/>
    <property type="match status" value="1"/>
</dbReference>